<dbReference type="Proteomes" id="UP000327044">
    <property type="component" value="Unassembled WGS sequence"/>
</dbReference>
<dbReference type="InterPro" id="IPR050430">
    <property type="entry name" value="Peptidase_S1"/>
</dbReference>
<dbReference type="PROSITE" id="PS50240">
    <property type="entry name" value="TRYPSIN_DOM"/>
    <property type="match status" value="1"/>
</dbReference>
<dbReference type="InterPro" id="IPR043504">
    <property type="entry name" value="Peptidase_S1_PA_chymotrypsin"/>
</dbReference>
<keyword evidence="7" id="KW-0732">Signal</keyword>
<proteinExistence type="inferred from homology"/>
<dbReference type="FunFam" id="2.40.10.10:FF:000036">
    <property type="entry name" value="Trypsin beta"/>
    <property type="match status" value="1"/>
</dbReference>
<dbReference type="GO" id="GO:0005576">
    <property type="term" value="C:extracellular region"/>
    <property type="evidence" value="ECO:0007669"/>
    <property type="project" value="UniProtKB-SubCell"/>
</dbReference>
<sequence>MFLSLVVILQALGVLNAEVLRSGIVNGTKAGTRPFPHQISLRHQGAHVCGGSIVSPMAALTAIHCFGDKNPRNYVVVVGIKTLKERGVVHNVAKIILSNEITDVFKFDLAIVKVVKPFVFNKLEAPIALDREGTAEATCITSGWGFTRANGQLSQDLLFLEVNTITNRECQLRQPRRSQIIYNSHICTSTPQGKGVCQGDSGGPLVCNDTLAGITSFGWPCALGFPDTFVRVSTFIQYIDFYLDQD</sequence>
<organism evidence="9 10">
    <name type="scientific">Photinus pyralis</name>
    <name type="common">Common eastern firefly</name>
    <name type="synonym">Lampyris pyralis</name>
    <dbReference type="NCBI Taxonomy" id="7054"/>
    <lineage>
        <taxon>Eukaryota</taxon>
        <taxon>Metazoa</taxon>
        <taxon>Ecdysozoa</taxon>
        <taxon>Arthropoda</taxon>
        <taxon>Hexapoda</taxon>
        <taxon>Insecta</taxon>
        <taxon>Pterygota</taxon>
        <taxon>Neoptera</taxon>
        <taxon>Endopterygota</taxon>
        <taxon>Coleoptera</taxon>
        <taxon>Polyphaga</taxon>
        <taxon>Elateriformia</taxon>
        <taxon>Elateroidea</taxon>
        <taxon>Lampyridae</taxon>
        <taxon>Lampyrinae</taxon>
        <taxon>Photinus</taxon>
    </lineage>
</organism>
<evidence type="ECO:0000256" key="1">
    <source>
        <dbReference type="ARBA" id="ARBA00004239"/>
    </source>
</evidence>
<dbReference type="InterPro" id="IPR033116">
    <property type="entry name" value="TRYPSIN_SER"/>
</dbReference>
<feature type="chain" id="PRO_5024343408" description="Peptidase S1 domain-containing protein" evidence="7">
    <location>
        <begin position="18"/>
        <end position="246"/>
    </location>
</feature>
<feature type="signal peptide" evidence="7">
    <location>
        <begin position="1"/>
        <end position="17"/>
    </location>
</feature>
<name>A0A5N4A5G2_PHOPY</name>
<dbReference type="PRINTS" id="PR00722">
    <property type="entry name" value="CHYMOTRYPSIN"/>
</dbReference>
<accession>A0A5N4A5G2</accession>
<dbReference type="InterPro" id="IPR001254">
    <property type="entry name" value="Trypsin_dom"/>
</dbReference>
<gene>
    <name evidence="9" type="ORF">PPYR_14535</name>
</gene>
<comment type="similarity">
    <text evidence="2">Belongs to the peptidase S1 family.</text>
</comment>
<reference evidence="9 10" key="1">
    <citation type="journal article" date="2018" name="Elife">
        <title>Firefly genomes illuminate parallel origins of bioluminescence in beetles.</title>
        <authorList>
            <person name="Fallon T.R."/>
            <person name="Lower S.E."/>
            <person name="Chang C.H."/>
            <person name="Bessho-Uehara M."/>
            <person name="Martin G.J."/>
            <person name="Bewick A.J."/>
            <person name="Behringer M."/>
            <person name="Debat H.J."/>
            <person name="Wong I."/>
            <person name="Day J.C."/>
            <person name="Suvorov A."/>
            <person name="Silva C.J."/>
            <person name="Stanger-Hall K.F."/>
            <person name="Hall D.W."/>
            <person name="Schmitz R.J."/>
            <person name="Nelson D.R."/>
            <person name="Lewis S.M."/>
            <person name="Shigenobu S."/>
            <person name="Bybee S.M."/>
            <person name="Larracuente A.M."/>
            <person name="Oba Y."/>
            <person name="Weng J.K."/>
        </authorList>
    </citation>
    <scope>NUCLEOTIDE SEQUENCE [LARGE SCALE GENOMIC DNA]</scope>
    <source>
        <strain evidence="9">1611_PpyrPB1</strain>
        <tissue evidence="9">Whole body</tissue>
    </source>
</reference>
<dbReference type="SMART" id="SM00020">
    <property type="entry name" value="Tryp_SPc"/>
    <property type="match status" value="1"/>
</dbReference>
<dbReference type="EMBL" id="VVIM01000010">
    <property type="protein sequence ID" value="KAB0792576.1"/>
    <property type="molecule type" value="Genomic_DNA"/>
</dbReference>
<keyword evidence="10" id="KW-1185">Reference proteome</keyword>
<keyword evidence="5" id="KW-0720">Serine protease</keyword>
<dbReference type="Pfam" id="PF00089">
    <property type="entry name" value="Trypsin"/>
    <property type="match status" value="1"/>
</dbReference>
<dbReference type="PROSITE" id="PS00135">
    <property type="entry name" value="TRYPSIN_SER"/>
    <property type="match status" value="1"/>
</dbReference>
<dbReference type="CDD" id="cd00190">
    <property type="entry name" value="Tryp_SPc"/>
    <property type="match status" value="1"/>
</dbReference>
<evidence type="ECO:0000256" key="7">
    <source>
        <dbReference type="SAM" id="SignalP"/>
    </source>
</evidence>
<dbReference type="GO" id="GO:0004252">
    <property type="term" value="F:serine-type endopeptidase activity"/>
    <property type="evidence" value="ECO:0007669"/>
    <property type="project" value="InterPro"/>
</dbReference>
<dbReference type="Gene3D" id="2.40.10.10">
    <property type="entry name" value="Trypsin-like serine proteases"/>
    <property type="match status" value="2"/>
</dbReference>
<dbReference type="PANTHER" id="PTHR24276">
    <property type="entry name" value="POLYSERASE-RELATED"/>
    <property type="match status" value="1"/>
</dbReference>
<evidence type="ECO:0000313" key="9">
    <source>
        <dbReference type="EMBL" id="KAB0792576.1"/>
    </source>
</evidence>
<dbReference type="GO" id="GO:0006508">
    <property type="term" value="P:proteolysis"/>
    <property type="evidence" value="ECO:0007669"/>
    <property type="project" value="UniProtKB-KW"/>
</dbReference>
<keyword evidence="3" id="KW-0645">Protease</keyword>
<feature type="domain" description="Peptidase S1" evidence="8">
    <location>
        <begin position="24"/>
        <end position="244"/>
    </location>
</feature>
<dbReference type="InterPro" id="IPR001314">
    <property type="entry name" value="Peptidase_S1A"/>
</dbReference>
<comment type="subcellular location">
    <subcellularLocation>
        <location evidence="1">Secreted</location>
        <location evidence="1">Extracellular space</location>
    </subcellularLocation>
</comment>
<dbReference type="InParanoid" id="A0A5N4A5G2"/>
<evidence type="ECO:0000256" key="4">
    <source>
        <dbReference type="ARBA" id="ARBA00022801"/>
    </source>
</evidence>
<dbReference type="SUPFAM" id="SSF50494">
    <property type="entry name" value="Trypsin-like serine proteases"/>
    <property type="match status" value="1"/>
</dbReference>
<evidence type="ECO:0000256" key="3">
    <source>
        <dbReference type="ARBA" id="ARBA00022670"/>
    </source>
</evidence>
<evidence type="ECO:0000256" key="5">
    <source>
        <dbReference type="ARBA" id="ARBA00022825"/>
    </source>
</evidence>
<protein>
    <recommendedName>
        <fullName evidence="8">Peptidase S1 domain-containing protein</fullName>
    </recommendedName>
</protein>
<dbReference type="PANTHER" id="PTHR24276:SF98">
    <property type="entry name" value="FI18310P1-RELATED"/>
    <property type="match status" value="1"/>
</dbReference>
<dbReference type="AlphaFoldDB" id="A0A5N4A5G2"/>
<comment type="caution">
    <text evidence="9">The sequence shown here is derived from an EMBL/GenBank/DDBJ whole genome shotgun (WGS) entry which is preliminary data.</text>
</comment>
<dbReference type="FunFam" id="2.40.10.10:FF:000068">
    <property type="entry name" value="transmembrane protease serine 2"/>
    <property type="match status" value="1"/>
</dbReference>
<evidence type="ECO:0000256" key="6">
    <source>
        <dbReference type="ARBA" id="ARBA00023157"/>
    </source>
</evidence>
<evidence type="ECO:0000313" key="10">
    <source>
        <dbReference type="Proteomes" id="UP000327044"/>
    </source>
</evidence>
<evidence type="ECO:0000256" key="2">
    <source>
        <dbReference type="ARBA" id="ARBA00007664"/>
    </source>
</evidence>
<dbReference type="InterPro" id="IPR009003">
    <property type="entry name" value="Peptidase_S1_PA"/>
</dbReference>
<keyword evidence="4" id="KW-0378">Hydrolase</keyword>
<evidence type="ECO:0000259" key="8">
    <source>
        <dbReference type="PROSITE" id="PS50240"/>
    </source>
</evidence>
<keyword evidence="6" id="KW-1015">Disulfide bond</keyword>